<accession>A0A0P9D7Q3</accession>
<dbReference type="InterPro" id="IPR037523">
    <property type="entry name" value="VOC_core"/>
</dbReference>
<dbReference type="EMBL" id="LJCR01002544">
    <property type="protein sequence ID" value="KPV48582.1"/>
    <property type="molecule type" value="Genomic_DNA"/>
</dbReference>
<dbReference type="PANTHER" id="PTHR36113">
    <property type="entry name" value="LYASE, PUTATIVE-RELATED-RELATED"/>
    <property type="match status" value="1"/>
</dbReference>
<dbReference type="InterPro" id="IPR004360">
    <property type="entry name" value="Glyas_Fos-R_dOase_dom"/>
</dbReference>
<reference evidence="2 3" key="1">
    <citation type="submission" date="2015-09" db="EMBL/GenBank/DDBJ databases">
        <title>Draft genome sequence of Kouleothrix aurantiaca JCM 19913.</title>
        <authorList>
            <person name="Hemp J."/>
        </authorList>
    </citation>
    <scope>NUCLEOTIDE SEQUENCE [LARGE SCALE GENOMIC DNA]</scope>
    <source>
        <strain evidence="2 3">COM-B</strain>
    </source>
</reference>
<name>A0A0P9D7Q3_9CHLR</name>
<sequence length="117" mass="13077">MKLNHLNLTVTDPMETHDFLAKYFGLRSLGGNKNMAFLADDDGAVISLTNVKIGKEAEVRYPATFHVGFMQPNEEHVNAINQRLKDDGYDVAPPSKQHGSWTFYFNAPGGFMIEVLC</sequence>
<dbReference type="PANTHER" id="PTHR36113:SF3">
    <property type="entry name" value="SLL5075 PROTEIN"/>
    <property type="match status" value="1"/>
</dbReference>
<dbReference type="Proteomes" id="UP000050509">
    <property type="component" value="Unassembled WGS sequence"/>
</dbReference>
<keyword evidence="3" id="KW-1185">Reference proteome</keyword>
<comment type="caution">
    <text evidence="2">The sequence shown here is derived from an EMBL/GenBank/DDBJ whole genome shotgun (WGS) entry which is preliminary data.</text>
</comment>
<dbReference type="CDD" id="cd06587">
    <property type="entry name" value="VOC"/>
    <property type="match status" value="1"/>
</dbReference>
<dbReference type="PROSITE" id="PS51819">
    <property type="entry name" value="VOC"/>
    <property type="match status" value="1"/>
</dbReference>
<evidence type="ECO:0000259" key="1">
    <source>
        <dbReference type="PROSITE" id="PS51819"/>
    </source>
</evidence>
<dbReference type="Pfam" id="PF00903">
    <property type="entry name" value="Glyoxalase"/>
    <property type="match status" value="1"/>
</dbReference>
<proteinExistence type="predicted"/>
<feature type="domain" description="VOC" evidence="1">
    <location>
        <begin position="2"/>
        <end position="117"/>
    </location>
</feature>
<gene>
    <name evidence="2" type="ORF">SE17_37305</name>
</gene>
<organism evidence="2 3">
    <name type="scientific">Kouleothrix aurantiaca</name>
    <dbReference type="NCBI Taxonomy" id="186479"/>
    <lineage>
        <taxon>Bacteria</taxon>
        <taxon>Bacillati</taxon>
        <taxon>Chloroflexota</taxon>
        <taxon>Chloroflexia</taxon>
        <taxon>Chloroflexales</taxon>
        <taxon>Roseiflexineae</taxon>
        <taxon>Roseiflexaceae</taxon>
        <taxon>Kouleothrix</taxon>
    </lineage>
</organism>
<evidence type="ECO:0000313" key="3">
    <source>
        <dbReference type="Proteomes" id="UP000050509"/>
    </source>
</evidence>
<protein>
    <submittedName>
        <fullName evidence="2">Glyoxalase</fullName>
    </submittedName>
</protein>
<dbReference type="SUPFAM" id="SSF54593">
    <property type="entry name" value="Glyoxalase/Bleomycin resistance protein/Dihydroxybiphenyl dioxygenase"/>
    <property type="match status" value="1"/>
</dbReference>
<dbReference type="InterPro" id="IPR029068">
    <property type="entry name" value="Glyas_Bleomycin-R_OHBP_Dase"/>
</dbReference>
<dbReference type="InterPro" id="IPR051332">
    <property type="entry name" value="Fosfomycin_Res_Enzymes"/>
</dbReference>
<evidence type="ECO:0000313" key="2">
    <source>
        <dbReference type="EMBL" id="KPV48582.1"/>
    </source>
</evidence>
<dbReference type="AlphaFoldDB" id="A0A0P9D7Q3"/>
<dbReference type="Gene3D" id="3.10.180.10">
    <property type="entry name" value="2,3-Dihydroxybiphenyl 1,2-Dioxygenase, domain 1"/>
    <property type="match status" value="1"/>
</dbReference>